<reference evidence="2 3" key="1">
    <citation type="submission" date="2018-10" db="EMBL/GenBank/DDBJ databases">
        <title>Genomic Encyclopedia of Archaeal and Bacterial Type Strains, Phase II (KMG-II): from individual species to whole genera.</title>
        <authorList>
            <person name="Goeker M."/>
        </authorList>
    </citation>
    <scope>NUCLEOTIDE SEQUENCE [LARGE SCALE GENOMIC DNA]</scope>
    <source>
        <strain evidence="2 3">DSM 19839</strain>
    </source>
</reference>
<name>A0A495NYQ9_9FLAO</name>
<dbReference type="OrthoDB" id="1448061at2"/>
<keyword evidence="3" id="KW-1185">Reference proteome</keyword>
<sequence>MNRRYGQIINTLLIVIGGAIMIYTITGEDRNKYLQILGLVIIMFGLYRATNFWVETKDEEDDNTEEKP</sequence>
<dbReference type="EMBL" id="RBLG01000007">
    <property type="protein sequence ID" value="RKS42700.1"/>
    <property type="molecule type" value="Genomic_DNA"/>
</dbReference>
<feature type="transmembrane region" description="Helical" evidence="1">
    <location>
        <begin position="32"/>
        <end position="49"/>
    </location>
</feature>
<feature type="transmembrane region" description="Helical" evidence="1">
    <location>
        <begin position="7"/>
        <end position="26"/>
    </location>
</feature>
<dbReference type="Proteomes" id="UP000276282">
    <property type="component" value="Unassembled WGS sequence"/>
</dbReference>
<organism evidence="2 3">
    <name type="scientific">Gillisia mitskevichiae</name>
    <dbReference type="NCBI Taxonomy" id="270921"/>
    <lineage>
        <taxon>Bacteria</taxon>
        <taxon>Pseudomonadati</taxon>
        <taxon>Bacteroidota</taxon>
        <taxon>Flavobacteriia</taxon>
        <taxon>Flavobacteriales</taxon>
        <taxon>Flavobacteriaceae</taxon>
        <taxon>Gillisia</taxon>
    </lineage>
</organism>
<accession>A0A495NYQ9</accession>
<comment type="caution">
    <text evidence="2">The sequence shown here is derived from an EMBL/GenBank/DDBJ whole genome shotgun (WGS) entry which is preliminary data.</text>
</comment>
<keyword evidence="1" id="KW-1133">Transmembrane helix</keyword>
<gene>
    <name evidence="2" type="ORF">BC962_3157</name>
</gene>
<protein>
    <submittedName>
        <fullName evidence="2">Uncharacterized protein</fullName>
    </submittedName>
</protein>
<dbReference type="AlphaFoldDB" id="A0A495NYQ9"/>
<keyword evidence="1" id="KW-0812">Transmembrane</keyword>
<proteinExistence type="predicted"/>
<keyword evidence="1" id="KW-0472">Membrane</keyword>
<evidence type="ECO:0000313" key="3">
    <source>
        <dbReference type="Proteomes" id="UP000276282"/>
    </source>
</evidence>
<dbReference type="RefSeq" id="WP_121346940.1">
    <property type="nucleotide sequence ID" value="NZ_RBLG01000007.1"/>
</dbReference>
<evidence type="ECO:0000256" key="1">
    <source>
        <dbReference type="SAM" id="Phobius"/>
    </source>
</evidence>
<evidence type="ECO:0000313" key="2">
    <source>
        <dbReference type="EMBL" id="RKS42700.1"/>
    </source>
</evidence>